<keyword evidence="4" id="KW-1185">Reference proteome</keyword>
<reference evidence="4" key="1">
    <citation type="submission" date="2015-06" db="EMBL/GenBank/DDBJ databases">
        <title>Efficacy of two Staphylococcus aureus phage cocktails in cheese production.</title>
        <authorList>
            <person name="El Haddad L."/>
            <person name="Roy J.-P."/>
            <person name="Khalil G.E."/>
            <person name="St-Gelais D."/>
            <person name="Champagne C.P."/>
            <person name="Labrie S."/>
            <person name="Moineau S."/>
        </authorList>
    </citation>
    <scope>NUCLEOTIDE SEQUENCE [LARGE SCALE GENOMIC DNA]</scope>
</reference>
<feature type="transmembrane region" description="Helical" evidence="2">
    <location>
        <begin position="59"/>
        <end position="77"/>
    </location>
</feature>
<name>A0A0K1LLA7_9CAUD</name>
<dbReference type="Pfam" id="PF04531">
    <property type="entry name" value="Phage_holin_1"/>
    <property type="match status" value="1"/>
</dbReference>
<feature type="compositionally biased region" description="Polar residues" evidence="1">
    <location>
        <begin position="105"/>
        <end position="118"/>
    </location>
</feature>
<evidence type="ECO:0000256" key="2">
    <source>
        <dbReference type="SAM" id="Phobius"/>
    </source>
</evidence>
<evidence type="ECO:0000313" key="4">
    <source>
        <dbReference type="Proteomes" id="UP000202964"/>
    </source>
</evidence>
<keyword evidence="2" id="KW-1133">Transmembrane helix</keyword>
<evidence type="ECO:0000256" key="1">
    <source>
        <dbReference type="SAM" id="MobiDB-lite"/>
    </source>
</evidence>
<dbReference type="Proteomes" id="UP000202964">
    <property type="component" value="Segment"/>
</dbReference>
<dbReference type="OrthoDB" id="16665at10239"/>
<proteinExistence type="predicted"/>
<sequence length="160" mass="17655">MLRHWLFILDKRSKQMDINWKLRFKNKAVLTGLVGALLLFIKQITDLFGLDLSTQLNQASAIIGAILTLLTGIGVITDPTSKGVSDSSIAQTYQAPRDSNKEEQQVTWKSSQDSSLTPELSAKVPKEYDTSQPFTDASNEVGFDVNEYHYGGGDNASKTN</sequence>
<dbReference type="EMBL" id="KT186243">
    <property type="protein sequence ID" value="AKU42955.1"/>
    <property type="molecule type" value="Genomic_DNA"/>
</dbReference>
<dbReference type="RefSeq" id="YP_009204279.1">
    <property type="nucleotide sequence ID" value="NC_028862.1"/>
</dbReference>
<keyword evidence="2" id="KW-0812">Transmembrane</keyword>
<dbReference type="GeneID" id="26630922"/>
<feature type="region of interest" description="Disordered" evidence="1">
    <location>
        <begin position="78"/>
        <end position="160"/>
    </location>
</feature>
<dbReference type="NCBIfam" id="TIGR01598">
    <property type="entry name" value="holin_phiLC3"/>
    <property type="match status" value="1"/>
</dbReference>
<protein>
    <submittedName>
        <fullName evidence="3">Holin</fullName>
    </submittedName>
</protein>
<feature type="compositionally biased region" description="Polar residues" evidence="1">
    <location>
        <begin position="78"/>
        <end position="94"/>
    </location>
</feature>
<dbReference type="InterPro" id="IPR006485">
    <property type="entry name" value="Phage-like_holin"/>
</dbReference>
<organism evidence="3 4">
    <name type="scientific">Staphylococcus phage vB_SauS_phi2</name>
    <dbReference type="NCBI Taxonomy" id="1674930"/>
    <lineage>
        <taxon>Viruses</taxon>
        <taxon>Duplodnaviria</taxon>
        <taxon>Heunggongvirae</taxon>
        <taxon>Uroviricota</taxon>
        <taxon>Caudoviricetes</taxon>
        <taxon>Triavirus</taxon>
        <taxon>Triavirus tv2</taxon>
    </lineage>
</organism>
<evidence type="ECO:0000313" key="3">
    <source>
        <dbReference type="EMBL" id="AKU42955.1"/>
    </source>
</evidence>
<keyword evidence="2" id="KW-0472">Membrane</keyword>
<accession>A0A0K1LLA7</accession>
<dbReference type="KEGG" id="vg:26630922"/>